<dbReference type="EMBL" id="CP029289">
    <property type="protein sequence ID" value="AWR95346.1"/>
    <property type="molecule type" value="Genomic_DNA"/>
</dbReference>
<name>A0A2U9IH93_9CREN</name>
<feature type="region of interest" description="Disordered" evidence="1">
    <location>
        <begin position="17"/>
        <end position="63"/>
    </location>
</feature>
<dbReference type="Proteomes" id="UP000248044">
    <property type="component" value="Chromosome"/>
</dbReference>
<protein>
    <submittedName>
        <fullName evidence="2">Uncharacterized protein</fullName>
    </submittedName>
</protein>
<feature type="compositionally biased region" description="Basic and acidic residues" evidence="1">
    <location>
        <begin position="24"/>
        <end position="36"/>
    </location>
</feature>
<reference evidence="2 3" key="1">
    <citation type="submission" date="2018-05" db="EMBL/GenBank/DDBJ databases">
        <title>Complete Genome Sequences of Extremely Thermoacidophilic, Metal-Mobilizing Type-Strain Members of the Archaeal Family Sulfolobaceae: Acidianus brierleyi DSM-1651T, Acidianus sulfidivorans DSM-18786T, Metallosphaera hakonensis DSM-7519T, and Metallosphaera prunae DSM-10039T.</title>
        <authorList>
            <person name="Counts J.A."/>
            <person name="Kelly R.M."/>
        </authorList>
    </citation>
    <scope>NUCLEOTIDE SEQUENCE [LARGE SCALE GENOMIC DNA]</scope>
    <source>
        <strain evidence="2 3">DSM 1651</strain>
    </source>
</reference>
<accession>A0A2U9IH93</accession>
<dbReference type="AlphaFoldDB" id="A0A2U9IH93"/>
<evidence type="ECO:0000313" key="3">
    <source>
        <dbReference type="Proteomes" id="UP000248044"/>
    </source>
</evidence>
<keyword evidence="3" id="KW-1185">Reference proteome</keyword>
<sequence length="63" mass="6877">MKNTYLNVTTKGAPTVIFTNNTPKQEDKHYKSETKKTRYRGGGGEGPQVDPNQVVPSALQAIA</sequence>
<organism evidence="2 3">
    <name type="scientific">Acidianus brierleyi</name>
    <dbReference type="NCBI Taxonomy" id="41673"/>
    <lineage>
        <taxon>Archaea</taxon>
        <taxon>Thermoproteota</taxon>
        <taxon>Thermoprotei</taxon>
        <taxon>Sulfolobales</taxon>
        <taxon>Sulfolobaceae</taxon>
        <taxon>Acidianus</taxon>
    </lineage>
</organism>
<proteinExistence type="predicted"/>
<evidence type="ECO:0000256" key="1">
    <source>
        <dbReference type="SAM" id="MobiDB-lite"/>
    </source>
</evidence>
<gene>
    <name evidence="2" type="ORF">DFR85_12815</name>
</gene>
<evidence type="ECO:0000313" key="2">
    <source>
        <dbReference type="EMBL" id="AWR95346.1"/>
    </source>
</evidence>